<organism evidence="2 3">
    <name type="scientific">Virgibacillus halodenitrificans</name>
    <name type="common">Bacillus halodenitrificans</name>
    <dbReference type="NCBI Taxonomy" id="1482"/>
    <lineage>
        <taxon>Bacteria</taxon>
        <taxon>Bacillati</taxon>
        <taxon>Bacillota</taxon>
        <taxon>Bacilli</taxon>
        <taxon>Bacillales</taxon>
        <taxon>Bacillaceae</taxon>
        <taxon>Virgibacillus</taxon>
    </lineage>
</organism>
<dbReference type="SUPFAM" id="SSF56300">
    <property type="entry name" value="Metallo-dependent phosphatases"/>
    <property type="match status" value="1"/>
</dbReference>
<dbReference type="Proteomes" id="UP000182945">
    <property type="component" value="Chromosome"/>
</dbReference>
<dbReference type="InterPro" id="IPR004843">
    <property type="entry name" value="Calcineurin-like_PHP"/>
</dbReference>
<dbReference type="InterPro" id="IPR029052">
    <property type="entry name" value="Metallo-depent_PP-like"/>
</dbReference>
<dbReference type="RefSeq" id="WP_071648265.1">
    <property type="nucleotide sequence ID" value="NZ_CP017962.1"/>
</dbReference>
<feature type="domain" description="Calcineurin-like phosphoesterase" evidence="1">
    <location>
        <begin position="45"/>
        <end position="302"/>
    </location>
</feature>
<dbReference type="KEGG" id="vhl:BME96_03410"/>
<dbReference type="PANTHER" id="PTHR32440">
    <property type="entry name" value="PHOSPHATASE DCR2-RELATED-RELATED"/>
    <property type="match status" value="1"/>
</dbReference>
<protein>
    <submittedName>
        <fullName evidence="2">Phosphoesterase</fullName>
    </submittedName>
</protein>
<dbReference type="CDD" id="cd07383">
    <property type="entry name" value="MPP_Dcr2"/>
    <property type="match status" value="1"/>
</dbReference>
<dbReference type="EMBL" id="CP017962">
    <property type="protein sequence ID" value="APC47274.1"/>
    <property type="molecule type" value="Genomic_DNA"/>
</dbReference>
<dbReference type="GO" id="GO:0016788">
    <property type="term" value="F:hydrolase activity, acting on ester bonds"/>
    <property type="evidence" value="ECO:0007669"/>
    <property type="project" value="TreeGrafter"/>
</dbReference>
<accession>A0AAC9NK36</accession>
<dbReference type="Pfam" id="PF00149">
    <property type="entry name" value="Metallophos"/>
    <property type="match status" value="1"/>
</dbReference>
<dbReference type="Gene3D" id="3.60.21.10">
    <property type="match status" value="1"/>
</dbReference>
<dbReference type="GO" id="GO:0005737">
    <property type="term" value="C:cytoplasm"/>
    <property type="evidence" value="ECO:0007669"/>
    <property type="project" value="TreeGrafter"/>
</dbReference>
<dbReference type="AlphaFoldDB" id="A0AAC9NK36"/>
<evidence type="ECO:0000313" key="2">
    <source>
        <dbReference type="EMBL" id="APC47274.1"/>
    </source>
</evidence>
<evidence type="ECO:0000259" key="1">
    <source>
        <dbReference type="Pfam" id="PF00149"/>
    </source>
</evidence>
<reference evidence="2 3" key="1">
    <citation type="submission" date="2016-11" db="EMBL/GenBank/DDBJ databases">
        <title>Complete genome sequencing of Virgibacillus halodenitrificans PDB-F2.</title>
        <authorList>
            <person name="Sun Z."/>
            <person name="Zhou Y."/>
            <person name="Li H."/>
        </authorList>
    </citation>
    <scope>NUCLEOTIDE SEQUENCE [LARGE SCALE GENOMIC DNA]</scope>
    <source>
        <strain evidence="2 3">PDB-F2</strain>
    </source>
</reference>
<name>A0AAC9NK36_VIRHA</name>
<gene>
    <name evidence="2" type="ORF">BME96_03410</name>
</gene>
<sequence>MKFKAIFSTITLGLALIFTFGFSMNVVEGKTDKNQKLQFNSNGKFKIVQFNDTQDDEDIDPRTVALMEKTLDEEKPDFVVINGDMIQGDVKNKKQVKKAIDNIAQPMEERGVKWAITFGNHDEDHTFKTGIDEEKMLDIYMSYEHNMNQPGPKGVTGTGNNSIEIRNSKNAKAAFNIWLFDSGRYAPDEVAGQDFKGYQTYDWLKTDQVEWYYETSKKLEKKNGYPVPSLAFMHIPLPEFEYMWFARPYQANQASHQEAIKKHNITGEKNECVCTGPFNSGMFSAMLERGDVKGVFAGHDHINTYVGDYYGIKLGYAGSTGFGAYGLGGEENNRLRGARVFTLDEKDKDVFVDTQMVFARDYGIE</sequence>
<dbReference type="GeneID" id="71513433"/>
<dbReference type="PANTHER" id="PTHR32440:SF0">
    <property type="entry name" value="PHOSPHATASE DCR2-RELATED"/>
    <property type="match status" value="1"/>
</dbReference>
<evidence type="ECO:0000313" key="3">
    <source>
        <dbReference type="Proteomes" id="UP000182945"/>
    </source>
</evidence>
<proteinExistence type="predicted"/>